<dbReference type="HOGENOM" id="CLU_049733_0_0_2"/>
<evidence type="ECO:0000313" key="7">
    <source>
        <dbReference type="Proteomes" id="UP000003861"/>
    </source>
</evidence>
<dbReference type="Pfam" id="PF00586">
    <property type="entry name" value="AIRS"/>
    <property type="match status" value="1"/>
</dbReference>
<dbReference type="Gene3D" id="3.90.650.10">
    <property type="entry name" value="PurM-like C-terminal domain"/>
    <property type="match status" value="1"/>
</dbReference>
<keyword evidence="6" id="KW-0808">Transferase</keyword>
<protein>
    <submittedName>
        <fullName evidence="6">Thiamine-monophosphate kinase protein</fullName>
        <ecNumber evidence="6">2.7.4.16</ecNumber>
    </submittedName>
    <submittedName>
        <fullName evidence="5">[NiFe] hydrogenase metallocenter assembly protein HypE</fullName>
    </submittedName>
</protein>
<dbReference type="PANTHER" id="PTHR30303:SF0">
    <property type="entry name" value="CARBAMOYL DEHYDRATASE HYPE"/>
    <property type="match status" value="1"/>
</dbReference>
<dbReference type="InterPro" id="IPR010918">
    <property type="entry name" value="PurM-like_C_dom"/>
</dbReference>
<evidence type="ECO:0000256" key="1">
    <source>
        <dbReference type="ARBA" id="ARBA00006243"/>
    </source>
</evidence>
<dbReference type="eggNOG" id="arCOG00636">
    <property type="taxonomic scope" value="Archaea"/>
</dbReference>
<keyword evidence="6" id="KW-0418">Kinase</keyword>
<feature type="compositionally biased region" description="Acidic residues" evidence="2">
    <location>
        <begin position="1"/>
        <end position="20"/>
    </location>
</feature>
<feature type="domain" description="PurM-like C-terminal" evidence="4">
    <location>
        <begin position="237"/>
        <end position="387"/>
    </location>
</feature>
<keyword evidence="8" id="KW-1185">Reference proteome</keyword>
<evidence type="ECO:0000313" key="6">
    <source>
        <dbReference type="EMBL" id="ERJ06193.1"/>
    </source>
</evidence>
<dbReference type="SUPFAM" id="SSF56042">
    <property type="entry name" value="PurM C-terminal domain-like"/>
    <property type="match status" value="1"/>
</dbReference>
<dbReference type="SUPFAM" id="SSF55326">
    <property type="entry name" value="PurM N-terminal domain-like"/>
    <property type="match status" value="1"/>
</dbReference>
<dbReference type="CDD" id="cd02197">
    <property type="entry name" value="HypE"/>
    <property type="match status" value="1"/>
</dbReference>
<proteinExistence type="inferred from homology"/>
<evidence type="ECO:0000259" key="4">
    <source>
        <dbReference type="Pfam" id="PF02769"/>
    </source>
</evidence>
<feature type="compositionally biased region" description="Acidic residues" evidence="2">
    <location>
        <begin position="29"/>
        <end position="66"/>
    </location>
</feature>
<dbReference type="Gene3D" id="3.30.1330.10">
    <property type="entry name" value="PurM-like, N-terminal domain"/>
    <property type="match status" value="1"/>
</dbReference>
<dbReference type="GeneID" id="23799532"/>
<dbReference type="EMBL" id="AFNT02000019">
    <property type="protein sequence ID" value="ERJ06193.1"/>
    <property type="molecule type" value="Genomic_DNA"/>
</dbReference>
<dbReference type="Proteomes" id="UP000003861">
    <property type="component" value="Unassembled WGS sequence"/>
</dbReference>
<dbReference type="GO" id="GO:0009030">
    <property type="term" value="F:thiamine-phosphate kinase activity"/>
    <property type="evidence" value="ECO:0007669"/>
    <property type="project" value="UniProtKB-EC"/>
</dbReference>
<comment type="similarity">
    <text evidence="1">Belongs to the HypE family.</text>
</comment>
<reference evidence="5 8" key="3">
    <citation type="journal article" date="2014" name="Environ. Microbiol.">
        <title>Halorhabdus tiamatea: proteogenomics and glycosidase activity measurements identify the first cultivated euryarchaeon from a deep-sea anoxic brine lake as potential polysaccharide degrader.</title>
        <authorList>
            <person name="Werner J."/>
            <person name="Ferrer M."/>
            <person name="Michel G."/>
            <person name="Mann A.J."/>
            <person name="Huang S."/>
            <person name="Juarez S."/>
            <person name="Ciordia S."/>
            <person name="Albar J.P."/>
            <person name="Alcaide M."/>
            <person name="La Cono V."/>
            <person name="Yakimov M.M."/>
            <person name="Antunes A."/>
            <person name="Taborda M."/>
            <person name="Da Costa M.S."/>
            <person name="Amann R.I."/>
            <person name="Gloeckner F.O."/>
            <person name="Golyshina O.V."/>
            <person name="Golyshin P.N."/>
            <person name="Teeling H."/>
        </authorList>
    </citation>
    <scope>NUCLEOTIDE SEQUENCE [LARGE SCALE GENOMIC DNA]</scope>
    <source>
        <strain evidence="8">SARL4B</strain>
        <strain evidence="5">Type strain: SARL4B</strain>
    </source>
</reference>
<name>F7PPJ7_9EURY</name>
<organism evidence="6 7">
    <name type="scientific">Halorhabdus tiamatea SARL4B</name>
    <dbReference type="NCBI Taxonomy" id="1033806"/>
    <lineage>
        <taxon>Archaea</taxon>
        <taxon>Methanobacteriati</taxon>
        <taxon>Methanobacteriota</taxon>
        <taxon>Stenosarchaea group</taxon>
        <taxon>Halobacteria</taxon>
        <taxon>Halobacteriales</taxon>
        <taxon>Haloarculaceae</taxon>
        <taxon>Halorhabdus</taxon>
    </lineage>
</organism>
<dbReference type="GO" id="GO:0051604">
    <property type="term" value="P:protein maturation"/>
    <property type="evidence" value="ECO:0007669"/>
    <property type="project" value="TreeGrafter"/>
</dbReference>
<dbReference type="Proteomes" id="UP000015381">
    <property type="component" value="Chromosome I"/>
</dbReference>
<dbReference type="InterPro" id="IPR011854">
    <property type="entry name" value="HypE"/>
</dbReference>
<dbReference type="PATRIC" id="fig|1033806.12.peg.1896"/>
<feature type="domain" description="PurM-like N-terminal" evidence="3">
    <location>
        <begin position="110"/>
        <end position="224"/>
    </location>
</feature>
<sequence length="408" mass="41504">MTDTDDVGEDDTAANDDAENGTDTTDGSTADEADGSTAEETDGYTADEADGSTADETDGSTAEETDGYTADEVITYAHGAGGDQMTDLVENLAVSRFADAEADVGLAALDDGSVQPIDDEHSVVVTTDSHVVSPLFFRGGDIGRLAVSGTVNDLAMMGATDPLALSSSLIIEAGTPKTTVEAVTESMQAACAEAGATITTGDTKVMGSDEIDTLAINTTGVAIVERGTHVPDAGLSVGDKLIVSGTVGDHGISLLSEREGFDFGGDLESDVQPVNDLVRAAMDAGDVTAMKDPTRGGLATVLNEMAEKADVGIDVDEQSIPVSGAVASAGEVLGIEPYDVASEGVAVMAVDSADADAVLAALREHPKGTDAAIVGDVVEDHTGQVVLDTGFGRRYLTPPEGEQLPRIC</sequence>
<dbReference type="InterPro" id="IPR036676">
    <property type="entry name" value="PurM-like_C_sf"/>
</dbReference>
<reference evidence="6 7" key="2">
    <citation type="journal article" date="2013" name="PLoS ONE">
        <title>INDIGO - INtegrated Data Warehouse of MIcrobial GenOmes with Examples from the Red Sea Extremophiles.</title>
        <authorList>
            <person name="Alam I."/>
            <person name="Antunes A."/>
            <person name="Kamau A.A."/>
            <person name="Ba Alawi W."/>
            <person name="Kalkatawi M."/>
            <person name="Stingl U."/>
            <person name="Bajic V.B."/>
        </authorList>
    </citation>
    <scope>NUCLEOTIDE SEQUENCE [LARGE SCALE GENOMIC DNA]</scope>
    <source>
        <strain evidence="6 7">SARL4B</strain>
    </source>
</reference>
<evidence type="ECO:0000313" key="5">
    <source>
        <dbReference type="EMBL" id="CCQ34029.1"/>
    </source>
</evidence>
<dbReference type="EMBL" id="HF571520">
    <property type="protein sequence ID" value="CCQ34029.1"/>
    <property type="molecule type" value="Genomic_DNA"/>
</dbReference>
<evidence type="ECO:0000259" key="3">
    <source>
        <dbReference type="Pfam" id="PF00586"/>
    </source>
</evidence>
<dbReference type="AlphaFoldDB" id="F7PPJ7"/>
<dbReference type="RefSeq" id="WP_008528089.1">
    <property type="nucleotide sequence ID" value="NC_021921.1"/>
</dbReference>
<evidence type="ECO:0000256" key="2">
    <source>
        <dbReference type="SAM" id="MobiDB-lite"/>
    </source>
</evidence>
<dbReference type="PANTHER" id="PTHR30303">
    <property type="entry name" value="HYDROGENASE ISOENZYMES FORMATION PROTEIN HYPE"/>
    <property type="match status" value="1"/>
</dbReference>
<dbReference type="Pfam" id="PF02769">
    <property type="entry name" value="AIRS_C"/>
    <property type="match status" value="1"/>
</dbReference>
<dbReference type="KEGG" id="hti:HTIA_1910"/>
<dbReference type="STRING" id="1033806.HTIA_1910"/>
<gene>
    <name evidence="6" type="ORF">HLRTI_001822</name>
    <name evidence="5" type="ORF">HTIA_1910</name>
</gene>
<accession>F7PPJ7</accession>
<dbReference type="InterPro" id="IPR016188">
    <property type="entry name" value="PurM-like_N"/>
</dbReference>
<feature type="region of interest" description="Disordered" evidence="2">
    <location>
        <begin position="1"/>
        <end position="69"/>
    </location>
</feature>
<dbReference type="NCBIfam" id="TIGR02124">
    <property type="entry name" value="hypE"/>
    <property type="match status" value="1"/>
</dbReference>
<dbReference type="InterPro" id="IPR036921">
    <property type="entry name" value="PurM-like_N_sf"/>
</dbReference>
<evidence type="ECO:0000313" key="8">
    <source>
        <dbReference type="Proteomes" id="UP000015381"/>
    </source>
</evidence>
<reference evidence="6 7" key="1">
    <citation type="journal article" date="2011" name="J. Bacteriol.">
        <title>Genome sequence of Halorhabdus tiamatea, the first archaeon isolated from a deep-sea anoxic brine lake.</title>
        <authorList>
            <person name="Antunes A."/>
            <person name="Alam I."/>
            <person name="Bajic V.B."/>
            <person name="Stingl U."/>
        </authorList>
    </citation>
    <scope>NUCLEOTIDE SEQUENCE [LARGE SCALE GENOMIC DNA]</scope>
    <source>
        <strain evidence="6 7">SARL4B</strain>
    </source>
</reference>
<dbReference type="EC" id="2.7.4.16" evidence="6"/>